<evidence type="ECO:0000313" key="2">
    <source>
        <dbReference type="EMBL" id="KAK9885723.1"/>
    </source>
</evidence>
<organism evidence="2 3">
    <name type="scientific">Henosepilachna vigintioctopunctata</name>
    <dbReference type="NCBI Taxonomy" id="420089"/>
    <lineage>
        <taxon>Eukaryota</taxon>
        <taxon>Metazoa</taxon>
        <taxon>Ecdysozoa</taxon>
        <taxon>Arthropoda</taxon>
        <taxon>Hexapoda</taxon>
        <taxon>Insecta</taxon>
        <taxon>Pterygota</taxon>
        <taxon>Neoptera</taxon>
        <taxon>Endopterygota</taxon>
        <taxon>Coleoptera</taxon>
        <taxon>Polyphaga</taxon>
        <taxon>Cucujiformia</taxon>
        <taxon>Coccinelloidea</taxon>
        <taxon>Coccinellidae</taxon>
        <taxon>Epilachninae</taxon>
        <taxon>Epilachnini</taxon>
        <taxon>Henosepilachna</taxon>
    </lineage>
</organism>
<dbReference type="Pfam" id="PF16087">
    <property type="entry name" value="DUF4817"/>
    <property type="match status" value="1"/>
</dbReference>
<dbReference type="EMBL" id="JARQZJ010000096">
    <property type="protein sequence ID" value="KAK9885723.1"/>
    <property type="molecule type" value="Genomic_DNA"/>
</dbReference>
<gene>
    <name evidence="2" type="ORF">WA026_012492</name>
</gene>
<comment type="caution">
    <text evidence="2">The sequence shown here is derived from an EMBL/GenBank/DDBJ whole genome shotgun (WGS) entry which is preliminary data.</text>
</comment>
<keyword evidence="3" id="KW-1185">Reference proteome</keyword>
<sequence>MVARAFAVKSFFSNGRSLVATQRAFCAPFEIPSHRLVPGRNSILSWVNSFRECGSVAKPRNGLQRTIRTPENIARVRQSVVRSPRRLARKHAAAMDISDTTVLRIIHEDLQFLPYNLLLCKN</sequence>
<protein>
    <recommendedName>
        <fullName evidence="1">DUF4817 domain-containing protein</fullName>
    </recommendedName>
</protein>
<evidence type="ECO:0000313" key="3">
    <source>
        <dbReference type="Proteomes" id="UP001431783"/>
    </source>
</evidence>
<feature type="domain" description="DUF4817" evidence="1">
    <location>
        <begin position="4"/>
        <end position="57"/>
    </location>
</feature>
<accession>A0AAW1UZ09</accession>
<name>A0AAW1UZ09_9CUCU</name>
<evidence type="ECO:0000259" key="1">
    <source>
        <dbReference type="Pfam" id="PF16087"/>
    </source>
</evidence>
<reference evidence="2 3" key="1">
    <citation type="submission" date="2023-03" db="EMBL/GenBank/DDBJ databases">
        <title>Genome insight into feeding habits of ladybird beetles.</title>
        <authorList>
            <person name="Li H.-S."/>
            <person name="Huang Y.-H."/>
            <person name="Pang H."/>
        </authorList>
    </citation>
    <scope>NUCLEOTIDE SEQUENCE [LARGE SCALE GENOMIC DNA]</scope>
    <source>
        <strain evidence="2">SYSU_2023b</strain>
        <tissue evidence="2">Whole body</tissue>
    </source>
</reference>
<dbReference type="InterPro" id="IPR032135">
    <property type="entry name" value="DUF4817"/>
</dbReference>
<proteinExistence type="predicted"/>
<dbReference type="AlphaFoldDB" id="A0AAW1UZ09"/>
<dbReference type="Proteomes" id="UP001431783">
    <property type="component" value="Unassembled WGS sequence"/>
</dbReference>